<dbReference type="AlphaFoldDB" id="A0AAU7MWI2"/>
<dbReference type="SUPFAM" id="SSF56059">
    <property type="entry name" value="Glutathione synthetase ATP-binding domain-like"/>
    <property type="match status" value="1"/>
</dbReference>
<dbReference type="RefSeq" id="WP_349351013.1">
    <property type="nucleotide sequence ID" value="NZ_CP157804.1"/>
</dbReference>
<gene>
    <name evidence="2" type="ORF">ABNE31_09325</name>
</gene>
<sequence>MEFLTLWRQKKELPLYYFKYLYRRDVTNISDYLSTKEAGKIQRSPKLHRTEYMAIMSNKLLFSLFCKQNGIPTPELVSYNFGSNFYFGNKSYKVTKNQELVSFFGKVLDSSKKDRLFLKPFSLFGGKGACIIRKSHMEEDIHKNADLLLANDYIHEDVLIQHKEIDKINSSCINTLRIETYIDKSGKINIMNVFMRFGVGDNIVDNGHSGGIYVGVDRTNGKLKEVAMEEAHFGGRDFYSHPNSDYPFKDFIVPFFKESCELVIKATEFLPDRYIGWDVAITLNGPVIIEANEFPDLFMSDTAYGGYLKNPLLKEILSEAS</sequence>
<dbReference type="KEGG" id="fld:ABNE31_09325"/>
<protein>
    <submittedName>
        <fullName evidence="2">Sugar-transfer associated ATP-grasp domain-containing protein</fullName>
    </submittedName>
</protein>
<reference evidence="2" key="1">
    <citation type="submission" date="2024-05" db="EMBL/GenBank/DDBJ databases">
        <title>Draft Genome Sequences of Flagellimonas sp. MMG031 and Marinobacter sp. MMG032 Isolated from the dinoflagellate Symbiodinium pilosum.</title>
        <authorList>
            <person name="Shikuma N.J."/>
            <person name="Farrell M.V."/>
        </authorList>
    </citation>
    <scope>NUCLEOTIDE SEQUENCE</scope>
    <source>
        <strain evidence="2">MMG031</strain>
    </source>
</reference>
<name>A0AAU7MWI2_9FLAO</name>
<dbReference type="InterPro" id="IPR039523">
    <property type="entry name" value="RimK-rel_E_lig_ATP-grasp"/>
</dbReference>
<evidence type="ECO:0000313" key="2">
    <source>
        <dbReference type="EMBL" id="XBQ21802.1"/>
    </source>
</evidence>
<organism evidence="2">
    <name type="scientific">Flagellimonas sp. MMG031</name>
    <dbReference type="NCBI Taxonomy" id="3158549"/>
    <lineage>
        <taxon>Bacteria</taxon>
        <taxon>Pseudomonadati</taxon>
        <taxon>Bacteroidota</taxon>
        <taxon>Flavobacteriia</taxon>
        <taxon>Flavobacteriales</taxon>
        <taxon>Flavobacteriaceae</taxon>
        <taxon>Flagellimonas</taxon>
    </lineage>
</organism>
<feature type="domain" description="Alpha-L-glutamate ligase-related protein ATP-grasp" evidence="1">
    <location>
        <begin position="46"/>
        <end position="310"/>
    </location>
</feature>
<proteinExistence type="predicted"/>
<accession>A0AAU7MWI2</accession>
<dbReference type="EMBL" id="CP157804">
    <property type="protein sequence ID" value="XBQ21802.1"/>
    <property type="molecule type" value="Genomic_DNA"/>
</dbReference>
<dbReference type="Pfam" id="PF14397">
    <property type="entry name" value="ATPgrasp_ST"/>
    <property type="match status" value="1"/>
</dbReference>
<evidence type="ECO:0000259" key="1">
    <source>
        <dbReference type="Pfam" id="PF14397"/>
    </source>
</evidence>